<evidence type="ECO:0000313" key="2">
    <source>
        <dbReference type="EMBL" id="KHN97563.1"/>
    </source>
</evidence>
<feature type="region of interest" description="Disordered" evidence="1">
    <location>
        <begin position="343"/>
        <end position="380"/>
    </location>
</feature>
<dbReference type="HOGENOM" id="CLU_729737_0_0_1"/>
<gene>
    <name evidence="2" type="ORF">MAM_04578</name>
</gene>
<comment type="caution">
    <text evidence="2">The sequence shown here is derived from an EMBL/GenBank/DDBJ whole genome shotgun (WGS) entry which is preliminary data.</text>
</comment>
<evidence type="ECO:0000313" key="3">
    <source>
        <dbReference type="Proteomes" id="UP000030816"/>
    </source>
</evidence>
<feature type="compositionally biased region" description="Basic and acidic residues" evidence="1">
    <location>
        <begin position="357"/>
        <end position="380"/>
    </location>
</feature>
<dbReference type="OrthoDB" id="4939440at2759"/>
<evidence type="ECO:0000256" key="1">
    <source>
        <dbReference type="SAM" id="MobiDB-lite"/>
    </source>
</evidence>
<reference evidence="2 3" key="1">
    <citation type="journal article" date="2014" name="Proc. Natl. Acad. Sci. U.S.A.">
        <title>Trajectory and genomic determinants of fungal-pathogen speciation and host adaptation.</title>
        <authorList>
            <person name="Hu X."/>
            <person name="Xiao G."/>
            <person name="Zheng P."/>
            <person name="Shang Y."/>
            <person name="Su Y."/>
            <person name="Zhang X."/>
            <person name="Liu X."/>
            <person name="Zhan S."/>
            <person name="St Leger R.J."/>
            <person name="Wang C."/>
        </authorList>
    </citation>
    <scope>NUCLEOTIDE SEQUENCE [LARGE SCALE GENOMIC DNA]</scope>
    <source>
        <strain evidence="2 3">ARSEF 1941</strain>
    </source>
</reference>
<dbReference type="RefSeq" id="XP_040678629.1">
    <property type="nucleotide sequence ID" value="XM_040823376.1"/>
</dbReference>
<accession>A0A0B2WU23</accession>
<dbReference type="AlphaFoldDB" id="A0A0B2WU23"/>
<sequence>MEYITAASAAVSVVGGIASALGTVKKLASSMKEAGLEMVAMCEEVRALEALLKPLQKMRELQSGLAENLPSLLESCRSIAEDLEKLKREYLANSLEWARHGEERTASVQNRLRSCRNCLETTLQALEIDSWRSMKEAVGELRAQSNQRNTLCSAYPQAEPAGTPHGTHTGTQWLGTRAQTLRSTSTGGADEETTSPAAHVAGPRRARDGPVAGAQLMNSSSLCVLYASSGADSLDSAGLILRECHKTMQVLVELRCNHDHLVEDDHGVKSAVDGAILAFQEALRGAKEVVELCASDSTGGRRSVRKMTRWVIQGKHTFKRHLPQLLDKNDKALHEISVLRTMAESAQRPGGGAADIHQQRETADKREAEGFERLRTAMGG</sequence>
<keyword evidence="3" id="KW-1185">Reference proteome</keyword>
<dbReference type="GeneID" id="63739033"/>
<evidence type="ECO:0008006" key="4">
    <source>
        <dbReference type="Google" id="ProtNLM"/>
    </source>
</evidence>
<proteinExistence type="predicted"/>
<dbReference type="Proteomes" id="UP000030816">
    <property type="component" value="Unassembled WGS sequence"/>
</dbReference>
<feature type="region of interest" description="Disordered" evidence="1">
    <location>
        <begin position="181"/>
        <end position="206"/>
    </location>
</feature>
<organism evidence="2 3">
    <name type="scientific">Metarhizium album (strain ARSEF 1941)</name>
    <dbReference type="NCBI Taxonomy" id="1081103"/>
    <lineage>
        <taxon>Eukaryota</taxon>
        <taxon>Fungi</taxon>
        <taxon>Dikarya</taxon>
        <taxon>Ascomycota</taxon>
        <taxon>Pezizomycotina</taxon>
        <taxon>Sordariomycetes</taxon>
        <taxon>Hypocreomycetidae</taxon>
        <taxon>Hypocreales</taxon>
        <taxon>Clavicipitaceae</taxon>
        <taxon>Metarhizium</taxon>
    </lineage>
</organism>
<dbReference type="EMBL" id="AZHE01000010">
    <property type="protein sequence ID" value="KHN97563.1"/>
    <property type="molecule type" value="Genomic_DNA"/>
</dbReference>
<protein>
    <recommendedName>
        <fullName evidence="4">Fungal N-terminal domain-containing protein</fullName>
    </recommendedName>
</protein>
<name>A0A0B2WU23_METAS</name>